<dbReference type="GO" id="GO:0016020">
    <property type="term" value="C:membrane"/>
    <property type="evidence" value="ECO:0007669"/>
    <property type="project" value="UniProtKB-SubCell"/>
</dbReference>
<organism evidence="9 10">
    <name type="scientific">Smittium megazygosporum</name>
    <dbReference type="NCBI Taxonomy" id="133381"/>
    <lineage>
        <taxon>Eukaryota</taxon>
        <taxon>Fungi</taxon>
        <taxon>Fungi incertae sedis</taxon>
        <taxon>Zoopagomycota</taxon>
        <taxon>Kickxellomycotina</taxon>
        <taxon>Harpellomycetes</taxon>
        <taxon>Harpellales</taxon>
        <taxon>Legeriomycetaceae</taxon>
        <taxon>Smittium</taxon>
    </lineage>
</organism>
<dbReference type="Gene3D" id="1.20.1540.10">
    <property type="entry name" value="Rhomboid-like"/>
    <property type="match status" value="1"/>
</dbReference>
<keyword evidence="5 7" id="KW-1133">Transmembrane helix</keyword>
<evidence type="ECO:0000256" key="4">
    <source>
        <dbReference type="ARBA" id="ARBA00022801"/>
    </source>
</evidence>
<dbReference type="InterPro" id="IPR035952">
    <property type="entry name" value="Rhomboid-like_sf"/>
</dbReference>
<feature type="transmembrane region" description="Helical" evidence="7">
    <location>
        <begin position="319"/>
        <end position="341"/>
    </location>
</feature>
<dbReference type="AlphaFoldDB" id="A0A2T9ZJH7"/>
<evidence type="ECO:0000256" key="5">
    <source>
        <dbReference type="ARBA" id="ARBA00022989"/>
    </source>
</evidence>
<keyword evidence="4" id="KW-0378">Hydrolase</keyword>
<dbReference type="Proteomes" id="UP000245609">
    <property type="component" value="Unassembled WGS sequence"/>
</dbReference>
<reference evidence="9 10" key="1">
    <citation type="journal article" date="2018" name="MBio">
        <title>Comparative Genomics Reveals the Core Gene Toolbox for the Fungus-Insect Symbiosis.</title>
        <authorList>
            <person name="Wang Y."/>
            <person name="Stata M."/>
            <person name="Wang W."/>
            <person name="Stajich J.E."/>
            <person name="White M.M."/>
            <person name="Moncalvo J.M."/>
        </authorList>
    </citation>
    <scope>NUCLEOTIDE SEQUENCE [LARGE SCALE GENOMIC DNA]</scope>
    <source>
        <strain evidence="9 10">SC-DP-2</strain>
    </source>
</reference>
<evidence type="ECO:0000313" key="10">
    <source>
        <dbReference type="Proteomes" id="UP000245609"/>
    </source>
</evidence>
<dbReference type="GO" id="GO:0004252">
    <property type="term" value="F:serine-type endopeptidase activity"/>
    <property type="evidence" value="ECO:0007669"/>
    <property type="project" value="InterPro"/>
</dbReference>
<evidence type="ECO:0000256" key="7">
    <source>
        <dbReference type="SAM" id="Phobius"/>
    </source>
</evidence>
<dbReference type="OrthoDB" id="10260614at2759"/>
<dbReference type="SUPFAM" id="SSF144091">
    <property type="entry name" value="Rhomboid-like"/>
    <property type="match status" value="1"/>
</dbReference>
<name>A0A2T9ZJH7_9FUNG</name>
<feature type="transmembrane region" description="Helical" evidence="7">
    <location>
        <begin position="381"/>
        <end position="399"/>
    </location>
</feature>
<feature type="transmembrane region" description="Helical" evidence="7">
    <location>
        <begin position="294"/>
        <end position="312"/>
    </location>
</feature>
<feature type="transmembrane region" description="Helical" evidence="7">
    <location>
        <begin position="353"/>
        <end position="374"/>
    </location>
</feature>
<dbReference type="Pfam" id="PF01694">
    <property type="entry name" value="Rhomboid"/>
    <property type="match status" value="1"/>
</dbReference>
<keyword evidence="10" id="KW-1185">Reference proteome</keyword>
<gene>
    <name evidence="9" type="ORF">BB560_000776</name>
</gene>
<comment type="similarity">
    <text evidence="2">Belongs to the peptidase S54 family.</text>
</comment>
<feature type="transmembrane region" description="Helical" evidence="7">
    <location>
        <begin position="267"/>
        <end position="288"/>
    </location>
</feature>
<dbReference type="InterPro" id="IPR050925">
    <property type="entry name" value="Rhomboid_protease_S54"/>
</dbReference>
<accession>A0A2T9ZJH7</accession>
<dbReference type="PANTHER" id="PTHR43731:SF14">
    <property type="entry name" value="PRESENILIN-ASSOCIATED RHOMBOID-LIKE PROTEIN, MITOCHONDRIAL"/>
    <property type="match status" value="1"/>
</dbReference>
<dbReference type="GO" id="GO:0006465">
    <property type="term" value="P:signal peptide processing"/>
    <property type="evidence" value="ECO:0007669"/>
    <property type="project" value="TreeGrafter"/>
</dbReference>
<evidence type="ECO:0000256" key="2">
    <source>
        <dbReference type="ARBA" id="ARBA00009045"/>
    </source>
</evidence>
<sequence>MQNLFRLQLFRSTNLLKNTRTPVSTLKFKTINLESPIRKYSLQANRHILRSPQSPQILKQLANANFKRFYREAPRSRFEQNPFLHNRIDVTKPILFAVGFMTGITLLCAYICDRRRREQMEKANVENSRSIFGGWQGLMSWNQVEYDETLFSSEEEYTRAVQKLSRLVPGSRAFYDEDHKNALLRIAILPDWVPVFGKEMLIIAADTWYGTPKAKRVAYSLVAINIGVFLLWKIPRLHYSMMRRFTHDPLSGKSYTMLTSAFSHKDLWHLVFNMMALASFTPAMLSIMPTEEFMAFYASSAVFSSLISHLSYLAVRSRVILPSLGASGALYAVLVATALCFPDVKVSVMFLPFAFNISSAVYSIVGFDILMVLLRKSIFDHYAHLGGALFGYLYINYLHDIVWINTLKMFSER</sequence>
<comment type="subcellular location">
    <subcellularLocation>
        <location evidence="1">Membrane</location>
        <topology evidence="1">Multi-pass membrane protein</topology>
    </subcellularLocation>
</comment>
<dbReference type="InterPro" id="IPR022764">
    <property type="entry name" value="Peptidase_S54_rhomboid_dom"/>
</dbReference>
<feature type="domain" description="Peptidase S54 rhomboid" evidence="8">
    <location>
        <begin position="253"/>
        <end position="399"/>
    </location>
</feature>
<comment type="caution">
    <text evidence="9">The sequence shown here is derived from an EMBL/GenBank/DDBJ whole genome shotgun (WGS) entry which is preliminary data.</text>
</comment>
<keyword evidence="3 7" id="KW-0812">Transmembrane</keyword>
<proteinExistence type="inferred from homology"/>
<protein>
    <recommendedName>
        <fullName evidence="8">Peptidase S54 rhomboid domain-containing protein</fullName>
    </recommendedName>
</protein>
<evidence type="ECO:0000256" key="6">
    <source>
        <dbReference type="ARBA" id="ARBA00023136"/>
    </source>
</evidence>
<evidence type="ECO:0000313" key="9">
    <source>
        <dbReference type="EMBL" id="PVV04712.1"/>
    </source>
</evidence>
<evidence type="ECO:0000259" key="8">
    <source>
        <dbReference type="Pfam" id="PF01694"/>
    </source>
</evidence>
<feature type="transmembrane region" description="Helical" evidence="7">
    <location>
        <begin position="94"/>
        <end position="112"/>
    </location>
</feature>
<dbReference type="STRING" id="133381.A0A2T9ZJH7"/>
<keyword evidence="6 7" id="KW-0472">Membrane</keyword>
<feature type="transmembrane region" description="Helical" evidence="7">
    <location>
        <begin position="217"/>
        <end position="234"/>
    </location>
</feature>
<evidence type="ECO:0000256" key="1">
    <source>
        <dbReference type="ARBA" id="ARBA00004141"/>
    </source>
</evidence>
<evidence type="ECO:0000256" key="3">
    <source>
        <dbReference type="ARBA" id="ARBA00022692"/>
    </source>
</evidence>
<dbReference type="EMBL" id="MBFS01000088">
    <property type="protein sequence ID" value="PVV04712.1"/>
    <property type="molecule type" value="Genomic_DNA"/>
</dbReference>
<dbReference type="PANTHER" id="PTHR43731">
    <property type="entry name" value="RHOMBOID PROTEASE"/>
    <property type="match status" value="1"/>
</dbReference>